<dbReference type="Pfam" id="PF00753">
    <property type="entry name" value="Lactamase_B"/>
    <property type="match status" value="1"/>
</dbReference>
<feature type="compositionally biased region" description="Pro residues" evidence="2">
    <location>
        <begin position="514"/>
        <end position="527"/>
    </location>
</feature>
<feature type="region of interest" description="Disordered" evidence="2">
    <location>
        <begin position="875"/>
        <end position="996"/>
    </location>
</feature>
<feature type="domain" description="Calcium uniporter protein C-terminal" evidence="5">
    <location>
        <begin position="181"/>
        <end position="304"/>
    </location>
</feature>
<evidence type="ECO:0000256" key="3">
    <source>
        <dbReference type="SAM" id="Phobius"/>
    </source>
</evidence>
<dbReference type="Proteomes" id="UP001215151">
    <property type="component" value="Unassembled WGS sequence"/>
</dbReference>
<feature type="region of interest" description="Disordered" evidence="2">
    <location>
        <begin position="329"/>
        <end position="348"/>
    </location>
</feature>
<dbReference type="InterPro" id="IPR036866">
    <property type="entry name" value="RibonucZ/Hydroxyglut_hydro"/>
</dbReference>
<dbReference type="PANTHER" id="PTHR46018">
    <property type="entry name" value="ZINC PHOSPHODIESTERASE ELAC PROTEIN 1"/>
    <property type="match status" value="1"/>
</dbReference>
<keyword evidence="3" id="KW-0472">Membrane</keyword>
<keyword evidence="3" id="KW-1133">Transmembrane helix</keyword>
<keyword evidence="1" id="KW-0175">Coiled coil</keyword>
<dbReference type="PANTHER" id="PTHR46018:SF2">
    <property type="entry name" value="ZINC PHOSPHODIESTERASE ELAC PROTEIN 1"/>
    <property type="match status" value="1"/>
</dbReference>
<feature type="transmembrane region" description="Helical" evidence="3">
    <location>
        <begin position="219"/>
        <end position="238"/>
    </location>
</feature>
<dbReference type="EMBL" id="JAPEVG010000184">
    <property type="protein sequence ID" value="KAJ8474581.1"/>
    <property type="molecule type" value="Genomic_DNA"/>
</dbReference>
<feature type="coiled-coil region" evidence="1">
    <location>
        <begin position="184"/>
        <end position="214"/>
    </location>
</feature>
<dbReference type="GO" id="GO:0042781">
    <property type="term" value="F:3'-tRNA processing endoribonuclease activity"/>
    <property type="evidence" value="ECO:0007669"/>
    <property type="project" value="TreeGrafter"/>
</dbReference>
<feature type="compositionally biased region" description="Basic residues" evidence="2">
    <location>
        <begin position="888"/>
        <end position="899"/>
    </location>
</feature>
<dbReference type="SUPFAM" id="SSF56281">
    <property type="entry name" value="Metallo-hydrolase/oxidoreductase"/>
    <property type="match status" value="1"/>
</dbReference>
<dbReference type="InterPro" id="IPR001279">
    <property type="entry name" value="Metallo-B-lactamas"/>
</dbReference>
<comment type="caution">
    <text evidence="6">The sequence shown here is derived from an EMBL/GenBank/DDBJ whole genome shotgun (WGS) entry which is preliminary data.</text>
</comment>
<evidence type="ECO:0000259" key="5">
    <source>
        <dbReference type="Pfam" id="PF04678"/>
    </source>
</evidence>
<feature type="compositionally biased region" description="Basic and acidic residues" evidence="2">
    <location>
        <begin position="329"/>
        <end position="345"/>
    </location>
</feature>
<reference evidence="6" key="1">
    <citation type="submission" date="2022-11" db="EMBL/GenBank/DDBJ databases">
        <title>Genome Sequence of Cubamyces cubensis.</title>
        <authorList>
            <person name="Buettner E."/>
        </authorList>
    </citation>
    <scope>NUCLEOTIDE SEQUENCE</scope>
    <source>
        <strain evidence="6">MPL-01</strain>
    </source>
</reference>
<organism evidence="6 7">
    <name type="scientific">Trametes cubensis</name>
    <dbReference type="NCBI Taxonomy" id="1111947"/>
    <lineage>
        <taxon>Eukaryota</taxon>
        <taxon>Fungi</taxon>
        <taxon>Dikarya</taxon>
        <taxon>Basidiomycota</taxon>
        <taxon>Agaricomycotina</taxon>
        <taxon>Agaricomycetes</taxon>
        <taxon>Polyporales</taxon>
        <taxon>Polyporaceae</taxon>
        <taxon>Trametes</taxon>
    </lineage>
</organism>
<feature type="region of interest" description="Disordered" evidence="2">
    <location>
        <begin position="847"/>
        <end position="866"/>
    </location>
</feature>
<evidence type="ECO:0000256" key="1">
    <source>
        <dbReference type="SAM" id="Coils"/>
    </source>
</evidence>
<feature type="transmembrane region" description="Helical" evidence="3">
    <location>
        <begin position="250"/>
        <end position="268"/>
    </location>
</feature>
<feature type="compositionally biased region" description="Basic and acidic residues" evidence="2">
    <location>
        <begin position="909"/>
        <end position="918"/>
    </location>
</feature>
<evidence type="ECO:0000259" key="4">
    <source>
        <dbReference type="Pfam" id="PF00753"/>
    </source>
</evidence>
<dbReference type="AlphaFoldDB" id="A0AAD7XC44"/>
<feature type="domain" description="Metallo-beta-lactamase" evidence="4">
    <location>
        <begin position="438"/>
        <end position="560"/>
    </location>
</feature>
<name>A0AAD7XC44_9APHY</name>
<dbReference type="Gene3D" id="3.60.15.10">
    <property type="entry name" value="Ribonuclease Z/Hydroxyacylglutathione hydrolase-like"/>
    <property type="match status" value="1"/>
</dbReference>
<evidence type="ECO:0008006" key="8">
    <source>
        <dbReference type="Google" id="ProtNLM"/>
    </source>
</evidence>
<protein>
    <recommendedName>
        <fullName evidence="8">Metallo-beta-lactamase domain-containing protein</fullName>
    </recommendedName>
</protein>
<feature type="compositionally biased region" description="Polar residues" evidence="2">
    <location>
        <begin position="720"/>
        <end position="735"/>
    </location>
</feature>
<gene>
    <name evidence="6" type="ORF">ONZ51_g7132</name>
</gene>
<proteinExistence type="predicted"/>
<accession>A0AAD7XC44</accession>
<dbReference type="GO" id="GO:0005634">
    <property type="term" value="C:nucleus"/>
    <property type="evidence" value="ECO:0007669"/>
    <property type="project" value="TreeGrafter"/>
</dbReference>
<feature type="compositionally biased region" description="Basic residues" evidence="2">
    <location>
        <begin position="919"/>
        <end position="932"/>
    </location>
</feature>
<sequence>MVPYITLSSFTDTPKSRISESKFLAEASHKEKWREGTAEKALNGAEVTNEDFDSITEGKGKLSPTASHLFKLILPLEHMDEQRMKRSARAKSPPPTVFLLHPSQPLSHVSRLILASLAPTTPSISFRSVTPRGYTIQWSDSTDVADFIRDAARTRQFTVCITNPGEDEPHTQIPVEVPSFEDRTRFLRRRLAIVEKELARIEELKKECDAEAHRGARQMALGGFGILIVYWGAVARLTFWDFGWDVMEPITYLSGLSMVILGYMWFLFRGREVSYSSVLHHSVSARRDALYKARGLDVDRWMELVSEAKSLRKEISKIAEDYDERRWKESEEEREARERGRRTELGDAQDAEQEDIVLSLDVALTPPSALLELFLCGDEPYAMLVNLLAYSLKSFARTSRKYSVPVSQLPRSKLPKMSNNITVTFLGTTSGGGPTETRNCSSLVVEPLGDGDLWMIDCAEGTVRQFAQQPYPKYGQSRLRLSQVSKIFITHMHADHTMGLLTVLRNALGIPKPPSAVDPDAPPPNANPPKVEIYGPRGVRRMLRTLWHLTHTHSEHPYVVHELLFHGEEPSVGANVPEDYDTDEVDVRSESECVGQDIRCDEDGFWRGIVDIPANRHRGGTLVDAGPIEHRDPCIGYIVREIPRYELTPSSPLPRKLVLLGDTYDPSPLIPLIHSEPPFVLSEPSALPEIDPTESGFPITVPVSLLVHEATDAYLPPNVDPQQRTGKNRTQSSVEAKTRDRGHSTPAMAGAFARRIGAERLVLNHIGARFPAPDMAHTRSGQDKFRLACMREIERQAAQTWGSPARRRVYPQAAWDFLAVTIPTNPARIVEEVGAPSEALLQDASDYDEPVAGPSMSHQSNRGAEIEMEDSAFEQTQPARGGGYRGRGWGHNRGGHHAQHAGQSAESMGVRHDHEQQHHNRKRGPHQPRRLSAHAVSPKSPEVRRSPKAHHPPMRTPQELEVHQAEEMPPAKARWKTVPLKVRAKSHAKRDQRDAN</sequence>
<keyword evidence="7" id="KW-1185">Reference proteome</keyword>
<feature type="region of interest" description="Disordered" evidence="2">
    <location>
        <begin position="514"/>
        <end position="533"/>
    </location>
</feature>
<feature type="region of interest" description="Disordered" evidence="2">
    <location>
        <begin position="714"/>
        <end position="746"/>
    </location>
</feature>
<dbReference type="InterPro" id="IPR006769">
    <property type="entry name" value="MCU_C"/>
</dbReference>
<evidence type="ECO:0000256" key="2">
    <source>
        <dbReference type="SAM" id="MobiDB-lite"/>
    </source>
</evidence>
<evidence type="ECO:0000313" key="6">
    <source>
        <dbReference type="EMBL" id="KAJ8474581.1"/>
    </source>
</evidence>
<evidence type="ECO:0000313" key="7">
    <source>
        <dbReference type="Proteomes" id="UP001215151"/>
    </source>
</evidence>
<keyword evidence="3" id="KW-0812">Transmembrane</keyword>
<dbReference type="Pfam" id="PF04678">
    <property type="entry name" value="MCU"/>
    <property type="match status" value="1"/>
</dbReference>